<protein>
    <recommendedName>
        <fullName evidence="3">OTU domain-containing protein</fullName>
    </recommendedName>
</protein>
<evidence type="ECO:0000313" key="2">
    <source>
        <dbReference type="Proteomes" id="UP001165289"/>
    </source>
</evidence>
<accession>A0AAV7JIN2</accession>
<keyword evidence="2" id="KW-1185">Reference proteome</keyword>
<sequence>MISSGHTSAEISYFLHKWYLDTKKILGYNINIGQVEIDFSWALIHSVCNAFLKCDIDTYLDKCWNRVDTNSANQELELKLILHLCSAHIMHGIGFHINRKFKLKKEVRKLFLYSFGYLVRCTNITQISCVFTSLCYVFKSKYMNEHVLSNIKTLEYYISDSYSDLDDTNESLYDEDCDNDPIDIKDGKTLRDRSPFGKHFAYISKQCENAINNNHTKTFDSNPCYYPSLIEYILTYYLPILPLWSGIILGPHSLSVGNNYSYYSNAIVENWMRIVKLDILNSKSNLRPGDFIRVLYPGITSRISAFNFTFHPRADKFFKGRKRIRDISEEKCNEEWSRKKKQHCGYLKSKTYEFPQFNRDKTIVKDKLIPIKRQKLSTLRMICKSPEIKTASIITDEELVESSIIRYIIPSFRPPHVEWQIATCKKWKLHYSNQIVYSLDNLIDNGEGLYVYNPGTTETISGDGNCYFSTISYLITGSKPYHKNYGKLSLKTWLVN</sequence>
<dbReference type="AlphaFoldDB" id="A0AAV7JIN2"/>
<gene>
    <name evidence="1" type="ORF">LOD99_7919</name>
</gene>
<dbReference type="EMBL" id="JAKMXF010000327">
    <property type="protein sequence ID" value="KAI6648693.1"/>
    <property type="molecule type" value="Genomic_DNA"/>
</dbReference>
<proteinExistence type="predicted"/>
<comment type="caution">
    <text evidence="1">The sequence shown here is derived from an EMBL/GenBank/DDBJ whole genome shotgun (WGS) entry which is preliminary data.</text>
</comment>
<organism evidence="1 2">
    <name type="scientific">Oopsacas minuta</name>
    <dbReference type="NCBI Taxonomy" id="111878"/>
    <lineage>
        <taxon>Eukaryota</taxon>
        <taxon>Metazoa</taxon>
        <taxon>Porifera</taxon>
        <taxon>Hexactinellida</taxon>
        <taxon>Hexasterophora</taxon>
        <taxon>Lyssacinosida</taxon>
        <taxon>Leucopsacidae</taxon>
        <taxon>Oopsacas</taxon>
    </lineage>
</organism>
<evidence type="ECO:0000313" key="1">
    <source>
        <dbReference type="EMBL" id="KAI6648693.1"/>
    </source>
</evidence>
<evidence type="ECO:0008006" key="3">
    <source>
        <dbReference type="Google" id="ProtNLM"/>
    </source>
</evidence>
<dbReference type="Proteomes" id="UP001165289">
    <property type="component" value="Unassembled WGS sequence"/>
</dbReference>
<name>A0AAV7JIN2_9METZ</name>
<reference evidence="1 2" key="1">
    <citation type="journal article" date="2023" name="BMC Biol.">
        <title>The compact genome of the sponge Oopsacas minuta (Hexactinellida) is lacking key metazoan core genes.</title>
        <authorList>
            <person name="Santini S."/>
            <person name="Schenkelaars Q."/>
            <person name="Jourda C."/>
            <person name="Duchesne M."/>
            <person name="Belahbib H."/>
            <person name="Rocher C."/>
            <person name="Selva M."/>
            <person name="Riesgo A."/>
            <person name="Vervoort M."/>
            <person name="Leys S.P."/>
            <person name="Kodjabachian L."/>
            <person name="Le Bivic A."/>
            <person name="Borchiellini C."/>
            <person name="Claverie J.M."/>
            <person name="Renard E."/>
        </authorList>
    </citation>
    <scope>NUCLEOTIDE SEQUENCE [LARGE SCALE GENOMIC DNA]</scope>
    <source>
        <strain evidence="1">SPO-2</strain>
    </source>
</reference>